<keyword evidence="7" id="KW-1185">Reference proteome</keyword>
<accession>A0A380MS31</accession>
<dbReference type="GO" id="GO:0002098">
    <property type="term" value="P:tRNA wobble uridine modification"/>
    <property type="evidence" value="ECO:0007669"/>
    <property type="project" value="TreeGrafter"/>
</dbReference>
<dbReference type="Pfam" id="PF05128">
    <property type="entry name" value="DUF697"/>
    <property type="match status" value="1"/>
</dbReference>
<dbReference type="InterPro" id="IPR006073">
    <property type="entry name" value="GTP-bd"/>
</dbReference>
<sequence length="430" mass="47057">MNNERGQNHLGKARDSLSRLLEDKRLPGEAKARLSEDFRQLQRLLDKLEKGHVHVAAFGRVSVGKSALLNALAGKTVFETSVLHGHTKHSAETLWQSFDTGGVYLLDTPGIDEVNGEERAKIADNVARQADVILFVVDGDMTDIEYEALFALHQETQPIILVLNKADRYSAREQEALLKHLRHRVAEMVPSERVVVAAAQPDKQLEIIERENGSEEERWVMPEPRVEELRQVLWQLLQAGGQSYAALNASVFAGRMSEKIGMEIIEAKRSIAEKIIRQYALFKSIGVAINPIPAVDLLALAADSGMVVHLSKVYGVELTRHEAGSLIRTIAVQTGMLMGTVYGIQVLSSVLKGLTGGLSTIITAGAQAGVAFYGSYVVGKAAQQYFAQGASWGEGGAKRVIEEIMADLDKDQLMSEAKASVQQLLKKGKK</sequence>
<dbReference type="CDD" id="cd00880">
    <property type="entry name" value="Era_like"/>
    <property type="match status" value="1"/>
</dbReference>
<evidence type="ECO:0000313" key="7">
    <source>
        <dbReference type="Proteomes" id="UP000254601"/>
    </source>
</evidence>
<evidence type="ECO:0000256" key="4">
    <source>
        <dbReference type="ARBA" id="ARBA00023136"/>
    </source>
</evidence>
<evidence type="ECO:0000259" key="5">
    <source>
        <dbReference type="Pfam" id="PF01926"/>
    </source>
</evidence>
<keyword evidence="2" id="KW-0812">Transmembrane</keyword>
<dbReference type="Proteomes" id="UP000254601">
    <property type="component" value="Unassembled WGS sequence"/>
</dbReference>
<reference evidence="6 7" key="1">
    <citation type="submission" date="2018-06" db="EMBL/GenBank/DDBJ databases">
        <authorList>
            <consortium name="Pathogen Informatics"/>
            <person name="Doyle S."/>
        </authorList>
    </citation>
    <scope>NUCLEOTIDE SEQUENCE [LARGE SCALE GENOMIC DNA]</scope>
    <source>
        <strain evidence="6 7">NCTC13337</strain>
    </source>
</reference>
<protein>
    <submittedName>
        <fullName evidence="6">GTP-binding protein EngA</fullName>
    </submittedName>
</protein>
<keyword evidence="4" id="KW-0472">Membrane</keyword>
<dbReference type="Gene3D" id="3.40.50.300">
    <property type="entry name" value="P-loop containing nucleotide triphosphate hydrolases"/>
    <property type="match status" value="1"/>
</dbReference>
<dbReference type="InterPro" id="IPR005225">
    <property type="entry name" value="Small_GTP-bd"/>
</dbReference>
<evidence type="ECO:0000256" key="1">
    <source>
        <dbReference type="ARBA" id="ARBA00004141"/>
    </source>
</evidence>
<dbReference type="InterPro" id="IPR021147">
    <property type="entry name" value="DUF697"/>
</dbReference>
<dbReference type="GO" id="GO:0016020">
    <property type="term" value="C:membrane"/>
    <property type="evidence" value="ECO:0007669"/>
    <property type="project" value="UniProtKB-SubCell"/>
</dbReference>
<keyword evidence="3" id="KW-1133">Transmembrane helix</keyword>
<organism evidence="6 7">
    <name type="scientific">Suttonella ornithocola</name>
    <dbReference type="NCBI Taxonomy" id="279832"/>
    <lineage>
        <taxon>Bacteria</taxon>
        <taxon>Pseudomonadati</taxon>
        <taxon>Pseudomonadota</taxon>
        <taxon>Gammaproteobacteria</taxon>
        <taxon>Cardiobacteriales</taxon>
        <taxon>Cardiobacteriaceae</taxon>
        <taxon>Suttonella</taxon>
    </lineage>
</organism>
<evidence type="ECO:0000313" key="6">
    <source>
        <dbReference type="EMBL" id="SUO95400.1"/>
    </source>
</evidence>
<dbReference type="AlphaFoldDB" id="A0A380MS31"/>
<dbReference type="GO" id="GO:0030488">
    <property type="term" value="P:tRNA methylation"/>
    <property type="evidence" value="ECO:0007669"/>
    <property type="project" value="TreeGrafter"/>
</dbReference>
<dbReference type="PANTHER" id="PTHR42714:SF6">
    <property type="entry name" value="TRANSLATION INITIATION FACTOR IF-2"/>
    <property type="match status" value="1"/>
</dbReference>
<name>A0A380MS31_9GAMM</name>
<evidence type="ECO:0000256" key="2">
    <source>
        <dbReference type="ARBA" id="ARBA00022692"/>
    </source>
</evidence>
<dbReference type="NCBIfam" id="TIGR00231">
    <property type="entry name" value="small_GTP"/>
    <property type="match status" value="1"/>
</dbReference>
<proteinExistence type="predicted"/>
<dbReference type="GO" id="GO:0005525">
    <property type="term" value="F:GTP binding"/>
    <property type="evidence" value="ECO:0007669"/>
    <property type="project" value="InterPro"/>
</dbReference>
<dbReference type="RefSeq" id="WP_072575542.1">
    <property type="nucleotide sequence ID" value="NZ_LWHB01000012.1"/>
</dbReference>
<gene>
    <name evidence="6" type="primary">der_1</name>
    <name evidence="6" type="ORF">NCTC13337_01298</name>
</gene>
<comment type="subcellular location">
    <subcellularLocation>
        <location evidence="1">Membrane</location>
        <topology evidence="1">Multi-pass membrane protein</topology>
    </subcellularLocation>
</comment>
<dbReference type="PANTHER" id="PTHR42714">
    <property type="entry name" value="TRNA MODIFICATION GTPASE GTPBP3"/>
    <property type="match status" value="1"/>
</dbReference>
<dbReference type="OrthoDB" id="238366at2"/>
<dbReference type="SUPFAM" id="SSF52540">
    <property type="entry name" value="P-loop containing nucleoside triphosphate hydrolases"/>
    <property type="match status" value="1"/>
</dbReference>
<dbReference type="GO" id="GO:0005737">
    <property type="term" value="C:cytoplasm"/>
    <property type="evidence" value="ECO:0007669"/>
    <property type="project" value="TreeGrafter"/>
</dbReference>
<dbReference type="Pfam" id="PF01926">
    <property type="entry name" value="MMR_HSR1"/>
    <property type="match status" value="1"/>
</dbReference>
<feature type="domain" description="G" evidence="5">
    <location>
        <begin position="55"/>
        <end position="165"/>
    </location>
</feature>
<dbReference type="InterPro" id="IPR027417">
    <property type="entry name" value="P-loop_NTPase"/>
</dbReference>
<evidence type="ECO:0000256" key="3">
    <source>
        <dbReference type="ARBA" id="ARBA00022989"/>
    </source>
</evidence>
<dbReference type="EMBL" id="UHIC01000001">
    <property type="protein sequence ID" value="SUO95400.1"/>
    <property type="molecule type" value="Genomic_DNA"/>
</dbReference>